<proteinExistence type="predicted"/>
<dbReference type="InterPro" id="IPR013078">
    <property type="entry name" value="His_Pase_superF_clade-1"/>
</dbReference>
<protein>
    <submittedName>
        <fullName evidence="1">Histidine phosphatase family protein</fullName>
    </submittedName>
</protein>
<sequence>MWRSGLLIGLLVCGADQLLADDAAAWQALREGRAVLIMRHASAPGLGDPEGFVLEDCKTQRNLNQQGREEAQRWGVRLREAGLGKVRLFSSRWCRALETADQMTLGSVEPLPALDSFFASPANKQSHTAALREAVEQLQADEVAVLVTHQVNITALTGIFPQSGEGLILERPLTTPPKVLTRIAPP</sequence>
<evidence type="ECO:0000313" key="1">
    <source>
        <dbReference type="EMBL" id="PNF61496.1"/>
    </source>
</evidence>
<dbReference type="InterPro" id="IPR029033">
    <property type="entry name" value="His_PPase_superfam"/>
</dbReference>
<evidence type="ECO:0000313" key="2">
    <source>
        <dbReference type="Proteomes" id="UP000236003"/>
    </source>
</evidence>
<dbReference type="SUPFAM" id="SSF53254">
    <property type="entry name" value="Phosphoglycerate mutase-like"/>
    <property type="match status" value="1"/>
</dbReference>
<comment type="caution">
    <text evidence="1">The sequence shown here is derived from an EMBL/GenBank/DDBJ whole genome shotgun (WGS) entry which is preliminary data.</text>
</comment>
<gene>
    <name evidence="1" type="ORF">CXK99_01830</name>
</gene>
<dbReference type="AlphaFoldDB" id="A0A2N8RK68"/>
<dbReference type="RefSeq" id="WP_102819600.1">
    <property type="nucleotide sequence ID" value="NZ_JAMOHR010000001.1"/>
</dbReference>
<organism evidence="1 2">
    <name type="scientific">Stutzerimonas stutzeri</name>
    <name type="common">Pseudomonas stutzeri</name>
    <dbReference type="NCBI Taxonomy" id="316"/>
    <lineage>
        <taxon>Bacteria</taxon>
        <taxon>Pseudomonadati</taxon>
        <taxon>Pseudomonadota</taxon>
        <taxon>Gammaproteobacteria</taxon>
        <taxon>Pseudomonadales</taxon>
        <taxon>Pseudomonadaceae</taxon>
        <taxon>Stutzerimonas</taxon>
    </lineage>
</organism>
<dbReference type="CDD" id="cd07040">
    <property type="entry name" value="HP"/>
    <property type="match status" value="1"/>
</dbReference>
<dbReference type="Gene3D" id="3.40.50.1240">
    <property type="entry name" value="Phosphoglycerate mutase-like"/>
    <property type="match status" value="1"/>
</dbReference>
<reference evidence="1 2" key="1">
    <citation type="submission" date="2018-01" db="EMBL/GenBank/DDBJ databases">
        <title>Denitrification phenotypes of diverse strains of Pseudomonas stutzeri.</title>
        <authorList>
            <person name="Milligan D.A."/>
            <person name="Bergaust L."/>
            <person name="Bakken L.R."/>
            <person name="Frostegard A."/>
        </authorList>
    </citation>
    <scope>NUCLEOTIDE SEQUENCE [LARGE SCALE GENOMIC DNA]</scope>
    <source>
        <strain evidence="1 2">CCUG 44592</strain>
    </source>
</reference>
<name>A0A2N8RK68_STUST</name>
<dbReference type="Proteomes" id="UP000236003">
    <property type="component" value="Unassembled WGS sequence"/>
</dbReference>
<dbReference type="EMBL" id="POUM01000001">
    <property type="protein sequence ID" value="PNF61496.1"/>
    <property type="molecule type" value="Genomic_DNA"/>
</dbReference>
<accession>A0A2N8RK68</accession>
<dbReference type="Pfam" id="PF00300">
    <property type="entry name" value="His_Phos_1"/>
    <property type="match status" value="1"/>
</dbReference>